<evidence type="ECO:0000313" key="4">
    <source>
        <dbReference type="Proteomes" id="UP001209540"/>
    </source>
</evidence>
<feature type="transmembrane region" description="Helical" evidence="2">
    <location>
        <begin position="316"/>
        <end position="342"/>
    </location>
</feature>
<feature type="transmembrane region" description="Helical" evidence="2">
    <location>
        <begin position="138"/>
        <end position="160"/>
    </location>
</feature>
<comment type="caution">
    <text evidence="3">The sequence shown here is derived from an EMBL/GenBank/DDBJ whole genome shotgun (WGS) entry which is preliminary data.</text>
</comment>
<dbReference type="AlphaFoldDB" id="A0AAD5K006"/>
<accession>A0AAD5K006</accession>
<feature type="transmembrane region" description="Helical" evidence="2">
    <location>
        <begin position="283"/>
        <end position="304"/>
    </location>
</feature>
<feature type="compositionally biased region" description="Polar residues" evidence="1">
    <location>
        <begin position="7"/>
        <end position="16"/>
    </location>
</feature>
<organism evidence="3 4">
    <name type="scientific">Phascolomyces articulosus</name>
    <dbReference type="NCBI Taxonomy" id="60185"/>
    <lineage>
        <taxon>Eukaryota</taxon>
        <taxon>Fungi</taxon>
        <taxon>Fungi incertae sedis</taxon>
        <taxon>Mucoromycota</taxon>
        <taxon>Mucoromycotina</taxon>
        <taxon>Mucoromycetes</taxon>
        <taxon>Mucorales</taxon>
        <taxon>Lichtheimiaceae</taxon>
        <taxon>Phascolomyces</taxon>
    </lineage>
</organism>
<feature type="region of interest" description="Disordered" evidence="1">
    <location>
        <begin position="429"/>
        <end position="463"/>
    </location>
</feature>
<keyword evidence="2" id="KW-0472">Membrane</keyword>
<evidence type="ECO:0000256" key="1">
    <source>
        <dbReference type="SAM" id="MobiDB-lite"/>
    </source>
</evidence>
<protein>
    <submittedName>
        <fullName evidence="3">SBF-like CPA transporter family-domain-containing protein</fullName>
    </submittedName>
</protein>
<dbReference type="Pfam" id="PF13593">
    <property type="entry name" value="SBF_like"/>
    <property type="match status" value="1"/>
</dbReference>
<feature type="transmembrane region" description="Helical" evidence="2">
    <location>
        <begin position="201"/>
        <end position="220"/>
    </location>
</feature>
<feature type="compositionally biased region" description="Polar residues" evidence="1">
    <location>
        <begin position="25"/>
        <end position="34"/>
    </location>
</feature>
<feature type="transmembrane region" description="Helical" evidence="2">
    <location>
        <begin position="252"/>
        <end position="271"/>
    </location>
</feature>
<dbReference type="InterPro" id="IPR038770">
    <property type="entry name" value="Na+/solute_symporter_sf"/>
</dbReference>
<feature type="transmembrane region" description="Helical" evidence="2">
    <location>
        <begin position="166"/>
        <end position="189"/>
    </location>
</feature>
<feature type="region of interest" description="Disordered" evidence="1">
    <location>
        <begin position="1"/>
        <end position="44"/>
    </location>
</feature>
<name>A0AAD5K006_9FUNG</name>
<dbReference type="PANTHER" id="PTHR18640:SF5">
    <property type="entry name" value="SODIUM_BILE ACID COTRANSPORTER 7"/>
    <property type="match status" value="1"/>
</dbReference>
<feature type="compositionally biased region" description="Low complexity" evidence="1">
    <location>
        <begin position="556"/>
        <end position="574"/>
    </location>
</feature>
<dbReference type="CDD" id="cd06174">
    <property type="entry name" value="MFS"/>
    <property type="match status" value="1"/>
</dbReference>
<feature type="compositionally biased region" description="Polar residues" evidence="1">
    <location>
        <begin position="635"/>
        <end position="648"/>
    </location>
</feature>
<evidence type="ECO:0000256" key="2">
    <source>
        <dbReference type="SAM" id="Phobius"/>
    </source>
</evidence>
<feature type="compositionally biased region" description="Basic and acidic residues" evidence="1">
    <location>
        <begin position="510"/>
        <end position="521"/>
    </location>
</feature>
<proteinExistence type="predicted"/>
<feature type="transmembrane region" description="Helical" evidence="2">
    <location>
        <begin position="108"/>
        <end position="126"/>
    </location>
</feature>
<gene>
    <name evidence="3" type="ORF">BDA99DRAFT_481723</name>
</gene>
<feature type="compositionally biased region" description="Low complexity" evidence="1">
    <location>
        <begin position="616"/>
        <end position="634"/>
    </location>
</feature>
<evidence type="ECO:0000313" key="3">
    <source>
        <dbReference type="EMBL" id="KAI9263124.1"/>
    </source>
</evidence>
<feature type="compositionally biased region" description="Polar residues" evidence="1">
    <location>
        <begin position="597"/>
        <end position="615"/>
    </location>
</feature>
<keyword evidence="2" id="KW-0812">Transmembrane</keyword>
<dbReference type="InterPro" id="IPR016833">
    <property type="entry name" value="Put_Na-Bile_cotransptr"/>
</dbReference>
<dbReference type="EMBL" id="JAIXMP010000013">
    <property type="protein sequence ID" value="KAI9263124.1"/>
    <property type="molecule type" value="Genomic_DNA"/>
</dbReference>
<feature type="region of interest" description="Disordered" evidence="1">
    <location>
        <begin position="471"/>
        <end position="490"/>
    </location>
</feature>
<dbReference type="GO" id="GO:0005886">
    <property type="term" value="C:plasma membrane"/>
    <property type="evidence" value="ECO:0007669"/>
    <property type="project" value="TreeGrafter"/>
</dbReference>
<reference evidence="3" key="2">
    <citation type="submission" date="2023-02" db="EMBL/GenBank/DDBJ databases">
        <authorList>
            <consortium name="DOE Joint Genome Institute"/>
            <person name="Mondo S.J."/>
            <person name="Chang Y."/>
            <person name="Wang Y."/>
            <person name="Ahrendt S."/>
            <person name="Andreopoulos W."/>
            <person name="Barry K."/>
            <person name="Beard J."/>
            <person name="Benny G.L."/>
            <person name="Blankenship S."/>
            <person name="Bonito G."/>
            <person name="Cuomo C."/>
            <person name="Desiro A."/>
            <person name="Gervers K.A."/>
            <person name="Hundley H."/>
            <person name="Kuo A."/>
            <person name="LaButti K."/>
            <person name="Lang B.F."/>
            <person name="Lipzen A."/>
            <person name="O'Donnell K."/>
            <person name="Pangilinan J."/>
            <person name="Reynolds N."/>
            <person name="Sandor L."/>
            <person name="Smith M.W."/>
            <person name="Tsang A."/>
            <person name="Grigoriev I.V."/>
            <person name="Stajich J.E."/>
            <person name="Spatafora J.W."/>
        </authorList>
    </citation>
    <scope>NUCLEOTIDE SEQUENCE</scope>
    <source>
        <strain evidence="3">RSA 2281</strain>
    </source>
</reference>
<feature type="transmembrane region" description="Helical" evidence="2">
    <location>
        <begin position="363"/>
        <end position="385"/>
    </location>
</feature>
<dbReference type="PANTHER" id="PTHR18640">
    <property type="entry name" value="SOLUTE CARRIER FAMILY 10 MEMBER 7"/>
    <property type="match status" value="1"/>
</dbReference>
<dbReference type="Proteomes" id="UP001209540">
    <property type="component" value="Unassembled WGS sequence"/>
</dbReference>
<feature type="compositionally biased region" description="Basic and acidic residues" evidence="1">
    <location>
        <begin position="473"/>
        <end position="489"/>
    </location>
</feature>
<reference evidence="3" key="1">
    <citation type="journal article" date="2022" name="IScience">
        <title>Evolution of zygomycete secretomes and the origins of terrestrial fungal ecologies.</title>
        <authorList>
            <person name="Chang Y."/>
            <person name="Wang Y."/>
            <person name="Mondo S."/>
            <person name="Ahrendt S."/>
            <person name="Andreopoulos W."/>
            <person name="Barry K."/>
            <person name="Beard J."/>
            <person name="Benny G.L."/>
            <person name="Blankenship S."/>
            <person name="Bonito G."/>
            <person name="Cuomo C."/>
            <person name="Desiro A."/>
            <person name="Gervers K.A."/>
            <person name="Hundley H."/>
            <person name="Kuo A."/>
            <person name="LaButti K."/>
            <person name="Lang B.F."/>
            <person name="Lipzen A."/>
            <person name="O'Donnell K."/>
            <person name="Pangilinan J."/>
            <person name="Reynolds N."/>
            <person name="Sandor L."/>
            <person name="Smith M.E."/>
            <person name="Tsang A."/>
            <person name="Grigoriev I.V."/>
            <person name="Stajich J.E."/>
            <person name="Spatafora J.W."/>
        </authorList>
    </citation>
    <scope>NUCLEOTIDE SEQUENCE</scope>
    <source>
        <strain evidence="3">RSA 2281</strain>
    </source>
</reference>
<dbReference type="Gene3D" id="1.20.1530.20">
    <property type="match status" value="1"/>
</dbReference>
<feature type="region of interest" description="Disordered" evidence="1">
    <location>
        <begin position="510"/>
        <end position="648"/>
    </location>
</feature>
<keyword evidence="4" id="KW-1185">Reference proteome</keyword>
<feature type="transmembrane region" description="Helical" evidence="2">
    <location>
        <begin position="66"/>
        <end position="88"/>
    </location>
</feature>
<sequence>MDDSRLKATSSFTSDATVHKGGNGSASSPLSQKPSFPPSYDDKSVTIAPPPKSMVMKEKLRKAKSIFLVLLKKYWFLVGLAFVITMAYACPDVARKGGYIHAEWSIKWGAVIIIFLISGLSLRTRILTQTFMRIRLHLLVQIINLIIIPFFVFGLVLLLFKMHVPMNSLVLMGVVIAASTPTTVSSNVVMTKNAKGNEATALMNAAVGNVLGIFISPALVDTFQEPLIEATPENESAEAGGRVDFVSVLKQLGITVLIPLVVGQLIQIAFTEPVAKIKVKWRLSDVSSVALLTMVWSVFSDAFYNHSFDSVGATDIVAVVIMNIGFYILFSLLSLFLAYIPFPSSLKEPSWVKRLRYSREDTVAVMYCGATKTVAMGVPLINVLYESGDPGTVGVLSTPLLLYHVEQLILGNIEVDILKNWVLRGREKDAKQIPPSRDEEDQSGNHHHDTQGGDMDDDGYPTKQKNIASVEKAYMKPDMRSDPVVDRKSAATTATAATLEYNNEKTIHHMDNIPLDDDKPLSDTVVGKSSASTHSMTDDTANEDEEEDHHQHHHPNNNNITNDNNNSNDNNNVDDNNDDNNDDEQQKQRRRQKDSSEGGQNVYNSPLFTSDTASISLDTSRFSSDTLSSRRLSSPVRNSLHQNDQQQH</sequence>
<keyword evidence="2" id="KW-1133">Transmembrane helix</keyword>